<accession>A0A1G7E4G3</accession>
<dbReference type="InterPro" id="IPR017871">
    <property type="entry name" value="ABC_transporter-like_CS"/>
</dbReference>
<dbReference type="RefSeq" id="WP_091225735.1">
    <property type="nucleotide sequence ID" value="NZ_FNBG01000001.1"/>
</dbReference>
<proteinExistence type="predicted"/>
<dbReference type="CDD" id="cd03230">
    <property type="entry name" value="ABC_DR_subfamily_A"/>
    <property type="match status" value="1"/>
</dbReference>
<dbReference type="PROSITE" id="PS00211">
    <property type="entry name" value="ABC_TRANSPORTER_1"/>
    <property type="match status" value="1"/>
</dbReference>
<dbReference type="EMBL" id="FNBG01000001">
    <property type="protein sequence ID" value="SDE58614.1"/>
    <property type="molecule type" value="Genomic_DNA"/>
</dbReference>
<evidence type="ECO:0000313" key="6">
    <source>
        <dbReference type="Proteomes" id="UP000198972"/>
    </source>
</evidence>
<keyword evidence="1" id="KW-0813">Transport</keyword>
<dbReference type="InterPro" id="IPR027417">
    <property type="entry name" value="P-loop_NTPase"/>
</dbReference>
<dbReference type="PANTHER" id="PTHR42939">
    <property type="entry name" value="ABC TRANSPORTER ATP-BINDING PROTEIN ALBC-RELATED"/>
    <property type="match status" value="1"/>
</dbReference>
<protein>
    <submittedName>
        <fullName evidence="5">ABC-2 type transport system ATP-binding protein</fullName>
    </submittedName>
</protein>
<sequence length="296" mass="33702">MEPILQVENLTKQYTDFKLDHVSFNIPKGTIMGLIGENGAGKSTTINAILDLIQKDDGTVTFWGQELSSNPRQLKENIGVVFDGINFHETLTPAKVGKISAAAYKQWDFDTFNNFMRKFQLPMNKEIKTFSKGMKMKLSIAVALSHYPKLLILDEATSGLDPIMRDDILDIFLEFVQDENHSILMSSHITTDLEKIADYITFIHQGEVLFSKPKDELIYHYGIIRCGTSVFDSIDKSEVLAYRKCDYQWEVLVAEKDTAQRKYKNTVIDNATIDDILLLYVKGEQSDEKFDFKGSV</sequence>
<dbReference type="Pfam" id="PF00005">
    <property type="entry name" value="ABC_tran"/>
    <property type="match status" value="1"/>
</dbReference>
<dbReference type="PANTHER" id="PTHR42939:SF3">
    <property type="entry name" value="ABC TRANSPORTER ATP-BINDING COMPONENT"/>
    <property type="match status" value="1"/>
</dbReference>
<dbReference type="Gene3D" id="3.40.50.300">
    <property type="entry name" value="P-loop containing nucleotide triphosphate hydrolases"/>
    <property type="match status" value="1"/>
</dbReference>
<keyword evidence="2" id="KW-0547">Nucleotide-binding</keyword>
<dbReference type="OrthoDB" id="9804819at2"/>
<dbReference type="GO" id="GO:0005524">
    <property type="term" value="F:ATP binding"/>
    <property type="evidence" value="ECO:0007669"/>
    <property type="project" value="UniProtKB-KW"/>
</dbReference>
<evidence type="ECO:0000313" key="5">
    <source>
        <dbReference type="EMBL" id="SDE58614.1"/>
    </source>
</evidence>
<feature type="domain" description="ABC transporter" evidence="4">
    <location>
        <begin position="5"/>
        <end position="230"/>
    </location>
</feature>
<evidence type="ECO:0000259" key="4">
    <source>
        <dbReference type="PROSITE" id="PS50893"/>
    </source>
</evidence>
<dbReference type="SMART" id="SM00382">
    <property type="entry name" value="AAA"/>
    <property type="match status" value="1"/>
</dbReference>
<keyword evidence="3 5" id="KW-0067">ATP-binding</keyword>
<organism evidence="5 6">
    <name type="scientific">Fontibacillus panacisegetis</name>
    <dbReference type="NCBI Taxonomy" id="670482"/>
    <lineage>
        <taxon>Bacteria</taxon>
        <taxon>Bacillati</taxon>
        <taxon>Bacillota</taxon>
        <taxon>Bacilli</taxon>
        <taxon>Bacillales</taxon>
        <taxon>Paenibacillaceae</taxon>
        <taxon>Fontibacillus</taxon>
    </lineage>
</organism>
<name>A0A1G7E4G3_9BACL</name>
<dbReference type="GO" id="GO:0016887">
    <property type="term" value="F:ATP hydrolysis activity"/>
    <property type="evidence" value="ECO:0007669"/>
    <property type="project" value="InterPro"/>
</dbReference>
<dbReference type="PROSITE" id="PS50893">
    <property type="entry name" value="ABC_TRANSPORTER_2"/>
    <property type="match status" value="1"/>
</dbReference>
<reference evidence="5 6" key="1">
    <citation type="submission" date="2016-10" db="EMBL/GenBank/DDBJ databases">
        <authorList>
            <person name="de Groot N.N."/>
        </authorList>
    </citation>
    <scope>NUCLEOTIDE SEQUENCE [LARGE SCALE GENOMIC DNA]</scope>
    <source>
        <strain evidence="5 6">DSM 28129</strain>
    </source>
</reference>
<dbReference type="STRING" id="670482.SAMN04488542_10144"/>
<dbReference type="Proteomes" id="UP000198972">
    <property type="component" value="Unassembled WGS sequence"/>
</dbReference>
<gene>
    <name evidence="5" type="ORF">SAMN04488542_10144</name>
</gene>
<keyword evidence="6" id="KW-1185">Reference proteome</keyword>
<dbReference type="SUPFAM" id="SSF52540">
    <property type="entry name" value="P-loop containing nucleoside triphosphate hydrolases"/>
    <property type="match status" value="1"/>
</dbReference>
<dbReference type="AlphaFoldDB" id="A0A1G7E4G3"/>
<dbReference type="InterPro" id="IPR051782">
    <property type="entry name" value="ABC_Transporter_VariousFunc"/>
</dbReference>
<evidence type="ECO:0000256" key="1">
    <source>
        <dbReference type="ARBA" id="ARBA00022448"/>
    </source>
</evidence>
<evidence type="ECO:0000256" key="3">
    <source>
        <dbReference type="ARBA" id="ARBA00022840"/>
    </source>
</evidence>
<dbReference type="InterPro" id="IPR003439">
    <property type="entry name" value="ABC_transporter-like_ATP-bd"/>
</dbReference>
<evidence type="ECO:0000256" key="2">
    <source>
        <dbReference type="ARBA" id="ARBA00022741"/>
    </source>
</evidence>
<dbReference type="InterPro" id="IPR003593">
    <property type="entry name" value="AAA+_ATPase"/>
</dbReference>